<evidence type="ECO:0000256" key="4">
    <source>
        <dbReference type="ARBA" id="ARBA00022840"/>
    </source>
</evidence>
<dbReference type="InterPro" id="IPR013689">
    <property type="entry name" value="RNA_helicase_ATP-dep_HrpB_C"/>
</dbReference>
<dbReference type="PANTHER" id="PTHR43519:SF1">
    <property type="entry name" value="ATP-DEPENDENT RNA HELICASE HRPB"/>
    <property type="match status" value="1"/>
</dbReference>
<evidence type="ECO:0000259" key="6">
    <source>
        <dbReference type="PROSITE" id="PS51194"/>
    </source>
</evidence>
<dbReference type="Gene3D" id="3.40.50.300">
    <property type="entry name" value="P-loop containing nucleotide triphosphate hydrolases"/>
    <property type="match status" value="2"/>
</dbReference>
<keyword evidence="1" id="KW-0547">Nucleotide-binding</keyword>
<keyword evidence="2 7" id="KW-0378">Hydrolase</keyword>
<dbReference type="PROSITE" id="PS51192">
    <property type="entry name" value="HELICASE_ATP_BIND_1"/>
    <property type="match status" value="1"/>
</dbReference>
<dbReference type="Proteomes" id="UP001589628">
    <property type="component" value="Unassembled WGS sequence"/>
</dbReference>
<keyword evidence="8" id="KW-1185">Reference proteome</keyword>
<dbReference type="NCBIfam" id="TIGR01970">
    <property type="entry name" value="DEAH_box_HrpB"/>
    <property type="match status" value="1"/>
</dbReference>
<dbReference type="InterPro" id="IPR049614">
    <property type="entry name" value="HrpB_DEXH"/>
</dbReference>
<protein>
    <submittedName>
        <fullName evidence="7">ATP-dependent helicase HrpB</fullName>
        <ecNumber evidence="7">3.6.4.13</ecNumber>
    </submittedName>
</protein>
<feature type="domain" description="Helicase C-terminal" evidence="6">
    <location>
        <begin position="207"/>
        <end position="367"/>
    </location>
</feature>
<keyword evidence="3 7" id="KW-0347">Helicase</keyword>
<proteinExistence type="predicted"/>
<dbReference type="RefSeq" id="WP_027312096.1">
    <property type="nucleotide sequence ID" value="NZ_JBHLZN010000005.1"/>
</dbReference>
<dbReference type="InterPro" id="IPR001650">
    <property type="entry name" value="Helicase_C-like"/>
</dbReference>
<evidence type="ECO:0000256" key="2">
    <source>
        <dbReference type="ARBA" id="ARBA00022801"/>
    </source>
</evidence>
<reference evidence="7 8" key="1">
    <citation type="submission" date="2024-09" db="EMBL/GenBank/DDBJ databases">
        <authorList>
            <person name="Sun Q."/>
            <person name="Mori K."/>
        </authorList>
    </citation>
    <scope>NUCLEOTIDE SEQUENCE [LARGE SCALE GENOMIC DNA]</scope>
    <source>
        <strain evidence="7 8">ATCC 51285</strain>
    </source>
</reference>
<evidence type="ECO:0000259" key="5">
    <source>
        <dbReference type="PROSITE" id="PS51192"/>
    </source>
</evidence>
<keyword evidence="4" id="KW-0067">ATP-binding</keyword>
<dbReference type="SUPFAM" id="SSF52540">
    <property type="entry name" value="P-loop containing nucleoside triphosphate hydrolases"/>
    <property type="match status" value="1"/>
</dbReference>
<dbReference type="GO" id="GO:0003724">
    <property type="term" value="F:RNA helicase activity"/>
    <property type="evidence" value="ECO:0007669"/>
    <property type="project" value="UniProtKB-EC"/>
</dbReference>
<evidence type="ECO:0000313" key="8">
    <source>
        <dbReference type="Proteomes" id="UP001589628"/>
    </source>
</evidence>
<dbReference type="GO" id="GO:0016787">
    <property type="term" value="F:hydrolase activity"/>
    <property type="evidence" value="ECO:0007669"/>
    <property type="project" value="UniProtKB-KW"/>
</dbReference>
<dbReference type="CDD" id="cd18791">
    <property type="entry name" value="SF2_C_RHA"/>
    <property type="match status" value="1"/>
</dbReference>
<dbReference type="PANTHER" id="PTHR43519">
    <property type="entry name" value="ATP-DEPENDENT RNA HELICASE HRPB"/>
    <property type="match status" value="1"/>
</dbReference>
<dbReference type="InterPro" id="IPR011545">
    <property type="entry name" value="DEAD/DEAH_box_helicase_dom"/>
</dbReference>
<dbReference type="EC" id="3.6.4.13" evidence="7"/>
<dbReference type="Gene3D" id="1.20.120.1080">
    <property type="match status" value="1"/>
</dbReference>
<dbReference type="SMART" id="SM00490">
    <property type="entry name" value="HELICc"/>
    <property type="match status" value="1"/>
</dbReference>
<accession>A0ABV5ZGP4</accession>
<dbReference type="PIRSF" id="PIRSF005496">
    <property type="entry name" value="ATP_hel_hrpB"/>
    <property type="match status" value="1"/>
</dbReference>
<name>A0ABV5ZGP4_9GAMM</name>
<gene>
    <name evidence="7" type="primary">hrpB</name>
    <name evidence="7" type="ORF">ACFFLH_14755</name>
</gene>
<dbReference type="InterPro" id="IPR010225">
    <property type="entry name" value="HrpB"/>
</dbReference>
<dbReference type="Pfam" id="PF00271">
    <property type="entry name" value="Helicase_C"/>
    <property type="match status" value="1"/>
</dbReference>
<feature type="domain" description="Helicase ATP-binding" evidence="5">
    <location>
        <begin position="16"/>
        <end position="180"/>
    </location>
</feature>
<evidence type="ECO:0000313" key="7">
    <source>
        <dbReference type="EMBL" id="MFB9887674.1"/>
    </source>
</evidence>
<dbReference type="Pfam" id="PF08482">
    <property type="entry name" value="HrpB_C"/>
    <property type="match status" value="1"/>
</dbReference>
<dbReference type="PROSITE" id="PS51194">
    <property type="entry name" value="HELICASE_CTER"/>
    <property type="match status" value="1"/>
</dbReference>
<organism evidence="7 8">
    <name type="scientific">Balneatrix alpica</name>
    <dbReference type="NCBI Taxonomy" id="75684"/>
    <lineage>
        <taxon>Bacteria</taxon>
        <taxon>Pseudomonadati</taxon>
        <taxon>Pseudomonadota</taxon>
        <taxon>Gammaproteobacteria</taxon>
        <taxon>Oceanospirillales</taxon>
        <taxon>Balneatrichaceae</taxon>
        <taxon>Balneatrix</taxon>
    </lineage>
</organism>
<dbReference type="EMBL" id="JBHLZN010000005">
    <property type="protein sequence ID" value="MFB9887674.1"/>
    <property type="molecule type" value="Genomic_DNA"/>
</dbReference>
<dbReference type="Pfam" id="PF00270">
    <property type="entry name" value="DEAD"/>
    <property type="match status" value="1"/>
</dbReference>
<evidence type="ECO:0000256" key="3">
    <source>
        <dbReference type="ARBA" id="ARBA00022806"/>
    </source>
</evidence>
<dbReference type="InterPro" id="IPR027417">
    <property type="entry name" value="P-loop_NTPase"/>
</dbReference>
<dbReference type="CDD" id="cd17990">
    <property type="entry name" value="DEXHc_HrpB"/>
    <property type="match status" value="1"/>
</dbReference>
<comment type="caution">
    <text evidence="7">The sequence shown here is derived from an EMBL/GenBank/DDBJ whole genome shotgun (WGS) entry which is preliminary data.</text>
</comment>
<dbReference type="InterPro" id="IPR014001">
    <property type="entry name" value="Helicase_ATP-bd"/>
</dbReference>
<dbReference type="InterPro" id="IPR007502">
    <property type="entry name" value="Helicase-assoc_dom"/>
</dbReference>
<evidence type="ECO:0000256" key="1">
    <source>
        <dbReference type="ARBA" id="ARBA00022741"/>
    </source>
</evidence>
<dbReference type="SMART" id="SM00487">
    <property type="entry name" value="DEXDc"/>
    <property type="match status" value="1"/>
</dbReference>
<sequence length="803" mass="89759">MTADALPIESVIPELVSQLEQHTRVILQAAPGAGKTTRVPLVLMAQPWAQGQRILLLEPRRIATKHAAAYMAQSLGEPLGQRIGFRVRQEAKVSQATQVEVITQGILIRMLQDDPSLEGVAAVIFDEFHERSLDADLGFSLCLDVQRSLRQDLRLLVMSATLDTGGLRQLLGTDCPMLECPGRSWPVETHYRPGSTQQSLAEQVRLCVQEALVDAQGDILVFLPGQAEIRQCEAALADLAVQLTPLHGQLSLPQQQQALAARQGSHPKVILSTSIAETSLTIDGVDTVIDSGWQRLPLFQPRLGMTRLVTRRCSQASAEQRRGRAGRQGPGRCYRLWSREQPLIPHQDPEILQADLAPLVLELLAWGVKQPQQLDWLTPPPAAAFAQGRQLLMQLAMLDEQGSLTALGQQAQQLGTHPRLAVMLVRSQALQAEGLAACLAALLEEGSQQSSTDIRSALLHPSPLQRQQAQRWADKLGVKPDWHPSPKVGELLALAFPERIGKALEPGRWQLASGQQAWITEQDSLARQPWIVAVEVDGNPSRVRVYLAASLDESALARLYPSSQQWQQRVEWNEQEGRLQAWQEQAWLKLCLARKPLPQIPPQLKVPALLDAIRRRGLGTLPWQDTSRQLLARLKLLQGHLPDWPCWDDASLLEQLEDWLAPYLQGMHRLQDLNSLNLPGLLLNRLSWQQQQQLEEWAPSHFQVPSGSRIAIDYQADPPVLAVRLQEVFGLEHTPSVLKGRLPLLLHLLSPARRPIQITQDLVSFWAQGYHQVRKDLKGRYPKHYWPDDPYQAEAISGVRPRR</sequence>
<dbReference type="SMART" id="SM00847">
    <property type="entry name" value="HA2"/>
    <property type="match status" value="1"/>
</dbReference>